<feature type="binding site" evidence="6">
    <location>
        <position position="79"/>
    </location>
    <ligand>
        <name>substrate</name>
    </ligand>
</feature>
<dbReference type="CDD" id="cd09020">
    <property type="entry name" value="D-hex-6-P-epi_like"/>
    <property type="match status" value="1"/>
</dbReference>
<keyword evidence="8" id="KW-1185">Reference proteome</keyword>
<feature type="active site" evidence="5">
    <location>
        <position position="272"/>
    </location>
</feature>
<feature type="binding site" evidence="6">
    <location>
        <position position="99"/>
    </location>
    <ligand>
        <name>substrate</name>
    </ligand>
</feature>
<evidence type="ECO:0000256" key="2">
    <source>
        <dbReference type="ARBA" id="ARBA00005866"/>
    </source>
</evidence>
<dbReference type="PIRSF" id="PIRSF016020">
    <property type="entry name" value="PHexose_mutarotase"/>
    <property type="match status" value="1"/>
</dbReference>
<keyword evidence="3 4" id="KW-0413">Isomerase</keyword>
<dbReference type="RefSeq" id="WP_123637563.1">
    <property type="nucleotide sequence ID" value="NZ_RJUK01000001.1"/>
</dbReference>
<feature type="active site" evidence="5">
    <location>
        <position position="172"/>
    </location>
</feature>
<dbReference type="GO" id="GO:0047938">
    <property type="term" value="F:glucose-6-phosphate 1-epimerase activity"/>
    <property type="evidence" value="ECO:0007669"/>
    <property type="project" value="UniProtKB-UniRule"/>
</dbReference>
<dbReference type="EMBL" id="RJUK01000001">
    <property type="protein sequence ID" value="ROQ20405.1"/>
    <property type="molecule type" value="Genomic_DNA"/>
</dbReference>
<dbReference type="EC" id="5.1.3.15" evidence="4"/>
<comment type="caution">
    <text evidence="7">The sequence shown here is derived from an EMBL/GenBank/DDBJ whole genome shotgun (WGS) entry which is preliminary data.</text>
</comment>
<protein>
    <recommendedName>
        <fullName evidence="4">Putative glucose-6-phosphate 1-epimerase</fullName>
        <ecNumber evidence="4">5.1.3.15</ecNumber>
    </recommendedName>
</protein>
<dbReference type="PANTHER" id="PTHR11122:SF13">
    <property type="entry name" value="GLUCOSE-6-PHOSPHATE 1-EPIMERASE"/>
    <property type="match status" value="1"/>
</dbReference>
<organism evidence="7 8">
    <name type="scientific">Marinimicrobium koreense</name>
    <dbReference type="NCBI Taxonomy" id="306545"/>
    <lineage>
        <taxon>Bacteria</taxon>
        <taxon>Pseudomonadati</taxon>
        <taxon>Pseudomonadota</taxon>
        <taxon>Gammaproteobacteria</taxon>
        <taxon>Cellvibrionales</taxon>
        <taxon>Cellvibrionaceae</taxon>
        <taxon>Marinimicrobium</taxon>
    </lineage>
</organism>
<dbReference type="GO" id="GO:0005975">
    <property type="term" value="P:carbohydrate metabolic process"/>
    <property type="evidence" value="ECO:0007669"/>
    <property type="project" value="InterPro"/>
</dbReference>
<dbReference type="Gene3D" id="2.70.98.10">
    <property type="match status" value="1"/>
</dbReference>
<evidence type="ECO:0000256" key="3">
    <source>
        <dbReference type="ARBA" id="ARBA00023235"/>
    </source>
</evidence>
<comment type="catalytic activity">
    <reaction evidence="1">
        <text>alpha-D-glucose 6-phosphate = beta-D-glucose 6-phosphate</text>
        <dbReference type="Rhea" id="RHEA:16249"/>
        <dbReference type="ChEBI" id="CHEBI:58225"/>
        <dbReference type="ChEBI" id="CHEBI:58247"/>
        <dbReference type="EC" id="5.1.3.15"/>
    </reaction>
</comment>
<dbReference type="AlphaFoldDB" id="A0A3N1NW35"/>
<dbReference type="Proteomes" id="UP000273643">
    <property type="component" value="Unassembled WGS sequence"/>
</dbReference>
<proteinExistence type="inferred from homology"/>
<dbReference type="PANTHER" id="PTHR11122">
    <property type="entry name" value="APOSPORY-ASSOCIATED PROTEIN C-RELATED"/>
    <property type="match status" value="1"/>
</dbReference>
<dbReference type="InterPro" id="IPR011013">
    <property type="entry name" value="Gal_mutarotase_sf_dom"/>
</dbReference>
<comment type="similarity">
    <text evidence="2 4">Belongs to the glucose-6-phosphate 1-epimerase family.</text>
</comment>
<dbReference type="InterPro" id="IPR025532">
    <property type="entry name" value="G6P_1-epimerase"/>
</dbReference>
<feature type="binding site" evidence="6">
    <location>
        <position position="104"/>
    </location>
    <ligand>
        <name>substrate</name>
    </ligand>
</feature>
<dbReference type="SUPFAM" id="SSF74650">
    <property type="entry name" value="Galactose mutarotase-like"/>
    <property type="match status" value="1"/>
</dbReference>
<dbReference type="InterPro" id="IPR008183">
    <property type="entry name" value="Aldose_1/G6P_1-epimerase"/>
</dbReference>
<dbReference type="GO" id="GO:0030246">
    <property type="term" value="F:carbohydrate binding"/>
    <property type="evidence" value="ECO:0007669"/>
    <property type="project" value="UniProtKB-UniRule"/>
</dbReference>
<gene>
    <name evidence="7" type="ORF">EDC38_1010</name>
</gene>
<evidence type="ECO:0000313" key="7">
    <source>
        <dbReference type="EMBL" id="ROQ20405.1"/>
    </source>
</evidence>
<evidence type="ECO:0000256" key="1">
    <source>
        <dbReference type="ARBA" id="ARBA00001096"/>
    </source>
</evidence>
<evidence type="ECO:0000256" key="5">
    <source>
        <dbReference type="PIRSR" id="PIRSR016020-1"/>
    </source>
</evidence>
<accession>A0A3N1NW35</accession>
<evidence type="ECO:0000313" key="8">
    <source>
        <dbReference type="Proteomes" id="UP000273643"/>
    </source>
</evidence>
<evidence type="ECO:0000256" key="6">
    <source>
        <dbReference type="PIRSR" id="PIRSR016020-2"/>
    </source>
</evidence>
<sequence>MPALADLVRPYAGITLTDSKTLFPDAQGTGLPLIRIDTDLCQAVVAPQGAQLLSFTKADGTPLLWLSPQCQFEPGKALRGGVPVCLPWFGPHPDDNKPQHGFARTSDWALTQVAQADNGRCELWFELEHPGDERFRQPFTAALRMVLGQTIELELSLTNHDSHAADFTWALHSYLPVQTLSDVRVPVLAGRDYLDNLQNHARLTQGGPLTFTGEVDRVFPDVESEVTLEPTPRLRLSHENCPSLVTWNPGAEKAAAMDDMGEGNEQGFVCLERGAVLDEGWTLAPGETRRGKVTISAL</sequence>
<name>A0A3N1NW35_9GAMM</name>
<evidence type="ECO:0000256" key="4">
    <source>
        <dbReference type="PIRNR" id="PIRNR016020"/>
    </source>
</evidence>
<reference evidence="7 8" key="1">
    <citation type="submission" date="2018-11" db="EMBL/GenBank/DDBJ databases">
        <title>Genomic Encyclopedia of Type Strains, Phase IV (KMG-IV): sequencing the most valuable type-strain genomes for metagenomic binning, comparative biology and taxonomic classification.</title>
        <authorList>
            <person name="Goeker M."/>
        </authorList>
    </citation>
    <scope>NUCLEOTIDE SEQUENCE [LARGE SCALE GENOMIC DNA]</scope>
    <source>
        <strain evidence="7 8">DSM 16974</strain>
    </source>
</reference>
<dbReference type="OrthoDB" id="9790727at2"/>
<dbReference type="InterPro" id="IPR014718">
    <property type="entry name" value="GH-type_carb-bd"/>
</dbReference>
<dbReference type="Pfam" id="PF01263">
    <property type="entry name" value="Aldose_epim"/>
    <property type="match status" value="1"/>
</dbReference>